<feature type="compositionally biased region" description="Acidic residues" evidence="1">
    <location>
        <begin position="105"/>
        <end position="121"/>
    </location>
</feature>
<accession>A0A2H3E1P5</accession>
<feature type="compositionally biased region" description="Polar residues" evidence="1">
    <location>
        <begin position="129"/>
        <end position="143"/>
    </location>
</feature>
<sequence>MPWRRRISITSGGKASEKGLPSSYWPTLRQNHHGRSYSLMGQAFAPWISRTEQVSPFSIYDDLLTLQLDGKHKPDGQVNRKKGVADDDGPQHHILGSGHQRNDNDNDDGDDSNDDGSNDDDYDKKFSRGGSSKSAYHGSGQTIESENGGEPNNDGNGSDKPSNSDPTGDCFSNDGGSATGGGSVASSTNGSSSSVGIAETNPGPATVESTSQSQQCSSVLSQSSSVASQSFSSSQSSVASDIVPPTTSGSLVLVATSTEPVPTTTGSSSLSSLSSSQTIRAVISSPSTSAVPSTASASSTLLSTVPSPPIAITSFAPTPTAVPISPSNPSSPSSDLSRTSFVPIIGGIVGAVVAISAVLLVILFCLRRRRKRHCAKVDSGFAPYKSFKDEKPPSSQNGDSPPQILPPPMMRVFHRVSSLFMRTYPSERPAESRAQTPIHNPFAETTSFASSRVSWLSYVSSHTPLPGDSGAIEETMRSNPFDDPVDPSVYTQNLSSPLERVSSLLPGTTISERRRSTPLVSPPPENRFSMTASAELSPQEDPDRFSSWTDRKTMSRHSAMKDSPLQKLSMELYPADVGSSNDAGTHLTGLPR</sequence>
<proteinExistence type="predicted"/>
<dbReference type="OMA" id="HQRNDND"/>
<name>A0A2H3E1P5_ARMGA</name>
<evidence type="ECO:0008006" key="5">
    <source>
        <dbReference type="Google" id="ProtNLM"/>
    </source>
</evidence>
<dbReference type="InParanoid" id="A0A2H3E1P5"/>
<gene>
    <name evidence="3" type="ORF">ARMGADRAFT_1072606</name>
</gene>
<feature type="region of interest" description="Disordered" evidence="1">
    <location>
        <begin position="70"/>
        <end position="245"/>
    </location>
</feature>
<keyword evidence="2" id="KW-0472">Membrane</keyword>
<feature type="compositionally biased region" description="Basic and acidic residues" evidence="1">
    <location>
        <begin position="541"/>
        <end position="553"/>
    </location>
</feature>
<evidence type="ECO:0000313" key="3">
    <source>
        <dbReference type="EMBL" id="PBL00231.1"/>
    </source>
</evidence>
<feature type="region of interest" description="Disordered" evidence="1">
    <location>
        <begin position="504"/>
        <end position="592"/>
    </location>
</feature>
<dbReference type="CDD" id="cd12087">
    <property type="entry name" value="TM_EGFR-like"/>
    <property type="match status" value="1"/>
</dbReference>
<evidence type="ECO:0000256" key="2">
    <source>
        <dbReference type="SAM" id="Phobius"/>
    </source>
</evidence>
<feature type="compositionally biased region" description="Low complexity" evidence="1">
    <location>
        <begin position="144"/>
        <end position="159"/>
    </location>
</feature>
<feature type="region of interest" description="Disordered" evidence="1">
    <location>
        <begin position="385"/>
        <end position="407"/>
    </location>
</feature>
<dbReference type="Proteomes" id="UP000217790">
    <property type="component" value="Unassembled WGS sequence"/>
</dbReference>
<keyword evidence="4" id="KW-1185">Reference proteome</keyword>
<feature type="transmembrane region" description="Helical" evidence="2">
    <location>
        <begin position="341"/>
        <end position="366"/>
    </location>
</feature>
<feature type="compositionally biased region" description="Low complexity" evidence="1">
    <location>
        <begin position="184"/>
        <end position="196"/>
    </location>
</feature>
<dbReference type="AlphaFoldDB" id="A0A2H3E1P5"/>
<dbReference type="EMBL" id="KZ293646">
    <property type="protein sequence ID" value="PBL00231.1"/>
    <property type="molecule type" value="Genomic_DNA"/>
</dbReference>
<keyword evidence="2" id="KW-0812">Transmembrane</keyword>
<feature type="compositionally biased region" description="Low complexity" evidence="1">
    <location>
        <begin position="209"/>
        <end position="240"/>
    </location>
</feature>
<protein>
    <recommendedName>
        <fullName evidence="5">Mid2 domain-containing protein</fullName>
    </recommendedName>
</protein>
<reference evidence="4" key="1">
    <citation type="journal article" date="2017" name="Nat. Ecol. Evol.">
        <title>Genome expansion and lineage-specific genetic innovations in the forest pathogenic fungi Armillaria.</title>
        <authorList>
            <person name="Sipos G."/>
            <person name="Prasanna A.N."/>
            <person name="Walter M.C."/>
            <person name="O'Connor E."/>
            <person name="Balint B."/>
            <person name="Krizsan K."/>
            <person name="Kiss B."/>
            <person name="Hess J."/>
            <person name="Varga T."/>
            <person name="Slot J."/>
            <person name="Riley R."/>
            <person name="Boka B."/>
            <person name="Rigling D."/>
            <person name="Barry K."/>
            <person name="Lee J."/>
            <person name="Mihaltcheva S."/>
            <person name="LaButti K."/>
            <person name="Lipzen A."/>
            <person name="Waldron R."/>
            <person name="Moloney N.M."/>
            <person name="Sperisen C."/>
            <person name="Kredics L."/>
            <person name="Vagvoelgyi C."/>
            <person name="Patrignani A."/>
            <person name="Fitzpatrick D."/>
            <person name="Nagy I."/>
            <person name="Doyle S."/>
            <person name="Anderson J.B."/>
            <person name="Grigoriev I.V."/>
            <person name="Gueldener U."/>
            <person name="Muensterkoetter M."/>
            <person name="Nagy L.G."/>
        </authorList>
    </citation>
    <scope>NUCLEOTIDE SEQUENCE [LARGE SCALE GENOMIC DNA]</scope>
    <source>
        <strain evidence="4">Ar21-2</strain>
    </source>
</reference>
<organism evidence="3 4">
    <name type="scientific">Armillaria gallica</name>
    <name type="common">Bulbous honey fungus</name>
    <name type="synonym">Armillaria bulbosa</name>
    <dbReference type="NCBI Taxonomy" id="47427"/>
    <lineage>
        <taxon>Eukaryota</taxon>
        <taxon>Fungi</taxon>
        <taxon>Dikarya</taxon>
        <taxon>Basidiomycota</taxon>
        <taxon>Agaricomycotina</taxon>
        <taxon>Agaricomycetes</taxon>
        <taxon>Agaricomycetidae</taxon>
        <taxon>Agaricales</taxon>
        <taxon>Marasmiineae</taxon>
        <taxon>Physalacriaceae</taxon>
        <taxon>Armillaria</taxon>
    </lineage>
</organism>
<evidence type="ECO:0000256" key="1">
    <source>
        <dbReference type="SAM" id="MobiDB-lite"/>
    </source>
</evidence>
<feature type="region of interest" description="Disordered" evidence="1">
    <location>
        <begin position="1"/>
        <end position="20"/>
    </location>
</feature>
<keyword evidence="2" id="KW-1133">Transmembrane helix</keyword>
<evidence type="ECO:0000313" key="4">
    <source>
        <dbReference type="Proteomes" id="UP000217790"/>
    </source>
</evidence>
<dbReference type="OrthoDB" id="3038518at2759"/>